<evidence type="ECO:0000256" key="4">
    <source>
        <dbReference type="ARBA" id="ARBA00022741"/>
    </source>
</evidence>
<organism evidence="9 10">
    <name type="scientific">Caedimonas varicaedens</name>
    <dbReference type="NCBI Taxonomy" id="1629334"/>
    <lineage>
        <taxon>Bacteria</taxon>
        <taxon>Pseudomonadati</taxon>
        <taxon>Pseudomonadota</taxon>
        <taxon>Alphaproteobacteria</taxon>
        <taxon>Holosporales</taxon>
        <taxon>Caedimonadaceae</taxon>
        <taxon>Caedimonas</taxon>
    </lineage>
</organism>
<evidence type="ECO:0000259" key="8">
    <source>
        <dbReference type="PROSITE" id="PS50109"/>
    </source>
</evidence>
<dbReference type="InterPro" id="IPR005467">
    <property type="entry name" value="His_kinase_dom"/>
</dbReference>
<dbReference type="PROSITE" id="PS50109">
    <property type="entry name" value="HIS_KIN"/>
    <property type="match status" value="1"/>
</dbReference>
<dbReference type="GO" id="GO:0004673">
    <property type="term" value="F:protein histidine kinase activity"/>
    <property type="evidence" value="ECO:0007669"/>
    <property type="project" value="UniProtKB-EC"/>
</dbReference>
<evidence type="ECO:0000256" key="5">
    <source>
        <dbReference type="ARBA" id="ARBA00022777"/>
    </source>
</evidence>
<keyword evidence="7" id="KW-0902">Two-component regulatory system</keyword>
<keyword evidence="3" id="KW-0808">Transferase</keyword>
<dbReference type="InterPro" id="IPR003594">
    <property type="entry name" value="HATPase_dom"/>
</dbReference>
<dbReference type="GO" id="GO:0005524">
    <property type="term" value="F:ATP binding"/>
    <property type="evidence" value="ECO:0007669"/>
    <property type="project" value="UniProtKB-KW"/>
</dbReference>
<evidence type="ECO:0000256" key="1">
    <source>
        <dbReference type="ARBA" id="ARBA00000085"/>
    </source>
</evidence>
<dbReference type="PANTHER" id="PTHR43065:SF46">
    <property type="entry name" value="C4-DICARBOXYLATE TRANSPORT SENSOR PROTEIN DCTB"/>
    <property type="match status" value="1"/>
</dbReference>
<dbReference type="Gene3D" id="3.30.565.10">
    <property type="entry name" value="Histidine kinase-like ATPase, C-terminal domain"/>
    <property type="match status" value="1"/>
</dbReference>
<dbReference type="GO" id="GO:0000160">
    <property type="term" value="P:phosphorelay signal transduction system"/>
    <property type="evidence" value="ECO:0007669"/>
    <property type="project" value="UniProtKB-KW"/>
</dbReference>
<dbReference type="Proteomes" id="UP000036771">
    <property type="component" value="Unassembled WGS sequence"/>
</dbReference>
<dbReference type="EMBL" id="BBVC01000066">
    <property type="protein sequence ID" value="GAO98540.1"/>
    <property type="molecule type" value="Genomic_DNA"/>
</dbReference>
<dbReference type="EC" id="2.7.13.3" evidence="2"/>
<keyword evidence="4" id="KW-0547">Nucleotide-binding</keyword>
<comment type="catalytic activity">
    <reaction evidence="1">
        <text>ATP + protein L-histidine = ADP + protein N-phospho-L-histidine.</text>
        <dbReference type="EC" id="2.7.13.3"/>
    </reaction>
</comment>
<evidence type="ECO:0000256" key="2">
    <source>
        <dbReference type="ARBA" id="ARBA00012438"/>
    </source>
</evidence>
<evidence type="ECO:0000256" key="6">
    <source>
        <dbReference type="ARBA" id="ARBA00022840"/>
    </source>
</evidence>
<keyword evidence="10" id="KW-1185">Reference proteome</keyword>
<dbReference type="PANTHER" id="PTHR43065">
    <property type="entry name" value="SENSOR HISTIDINE KINASE"/>
    <property type="match status" value="1"/>
</dbReference>
<dbReference type="InterPro" id="IPR004358">
    <property type="entry name" value="Sig_transdc_His_kin-like_C"/>
</dbReference>
<reference evidence="9 10" key="1">
    <citation type="submission" date="2015-03" db="EMBL/GenBank/DDBJ databases">
        <title>Caedibacter varicaedens, whole genome shotgun sequence.</title>
        <authorList>
            <person name="Suzuki H."/>
            <person name="Dapper A.L."/>
            <person name="Gibson A.K."/>
            <person name="Jackson C."/>
            <person name="Lee H."/>
            <person name="Pejaver V.R."/>
            <person name="Doak T."/>
            <person name="Lynch M."/>
        </authorList>
    </citation>
    <scope>NUCLEOTIDE SEQUENCE [LARGE SCALE GENOMIC DNA]</scope>
</reference>
<dbReference type="PRINTS" id="PR00344">
    <property type="entry name" value="BCTRLSENSOR"/>
</dbReference>
<accession>A0A0K8MDC5</accession>
<sequence length="94" mass="9822">MNPANVNRKINLSIKKDATGKDVYISVEDNGVGIDPDHLAKIFSFGFTTKKNGHGFGLHASALAAKEIGGSLKVESQGVGKGAVFTVALPINNN</sequence>
<proteinExistence type="predicted"/>
<keyword evidence="6" id="KW-0067">ATP-binding</keyword>
<feature type="domain" description="Histidine kinase" evidence="8">
    <location>
        <begin position="1"/>
        <end position="93"/>
    </location>
</feature>
<evidence type="ECO:0000256" key="3">
    <source>
        <dbReference type="ARBA" id="ARBA00022679"/>
    </source>
</evidence>
<dbReference type="SUPFAM" id="SSF55874">
    <property type="entry name" value="ATPase domain of HSP90 chaperone/DNA topoisomerase II/histidine kinase"/>
    <property type="match status" value="1"/>
</dbReference>
<comment type="caution">
    <text evidence="9">The sequence shown here is derived from an EMBL/GenBank/DDBJ whole genome shotgun (WGS) entry which is preliminary data.</text>
</comment>
<name>A0A0K8MDC5_9PROT</name>
<dbReference type="AlphaFoldDB" id="A0A0K8MDC5"/>
<keyword evidence="5" id="KW-0418">Kinase</keyword>
<dbReference type="STRING" id="1629334.Cva_01203"/>
<dbReference type="SMART" id="SM00387">
    <property type="entry name" value="HATPase_c"/>
    <property type="match status" value="1"/>
</dbReference>
<dbReference type="InterPro" id="IPR036890">
    <property type="entry name" value="HATPase_C_sf"/>
</dbReference>
<dbReference type="Pfam" id="PF02518">
    <property type="entry name" value="HATPase_c"/>
    <property type="match status" value="1"/>
</dbReference>
<protein>
    <recommendedName>
        <fullName evidence="2">histidine kinase</fullName>
        <ecNumber evidence="2">2.7.13.3</ecNumber>
    </recommendedName>
</protein>
<evidence type="ECO:0000256" key="7">
    <source>
        <dbReference type="ARBA" id="ARBA00023012"/>
    </source>
</evidence>
<evidence type="ECO:0000313" key="10">
    <source>
        <dbReference type="Proteomes" id="UP000036771"/>
    </source>
</evidence>
<gene>
    <name evidence="9" type="primary">zraS</name>
    <name evidence="9" type="ORF">Cva_01203</name>
</gene>
<evidence type="ECO:0000313" key="9">
    <source>
        <dbReference type="EMBL" id="GAO98540.1"/>
    </source>
</evidence>